<sequence length="595" mass="68710">MAYESSNPFGQGIPLQEGQPIQLIRYELGRIYVVPEALEILQQIREPVAVIAVVGSYRRGKSWFANVLHGRHDGFELGAQVSGCTRGIYMWDTPFIHKGKRVIVLDTEGIDDPDQETEWATKLFILCLVLSSTLVYNINGVVGSGDVGKLILMQDLSRYIQPPQDNNYLPHLVMLLRDFGLERPESLKAYFLDTLARSNCEAAEGIKRSFKELSVYALPHPGVGSKDLRQMQLIDTDSLEEEFVEETTASVRDIFRRLEPKYIGYLKMNGLAFTDFLVQCVAKMNDTDHLSIPDEYESVIQHVAYKMKDRCLRQYQEDMTDLANSTPMPWEEFTAKQQAIFDDVIKEYVGSLIGSLKQINEFKETFQQEIDNVKRPYYEKNSKELYDLNLGKANMLWSQLVEPGLNIDRLFTEAEFRQAITNFEKQYAECWIPSPEAMEALKYFKENQYKASIDALTNFNVINEMLAIEMKEREKLQEQFLEITQREMRLKNYLADRDQQIQSIQEALNSKNEDIQQAVQQQAETGSSVDDKIRDESQKTIEELKAKYIQDMAKMQEELEEARKNKEDYLKEVGVAIVTTILNLVTQYLDHEERS</sequence>
<dbReference type="InterPro" id="IPR015894">
    <property type="entry name" value="Guanylate-bd_N"/>
</dbReference>
<name>A0A9N9AYS5_9GLOM</name>
<dbReference type="AlphaFoldDB" id="A0A9N9AYS5"/>
<dbReference type="Pfam" id="PF02263">
    <property type="entry name" value="GBP"/>
    <property type="match status" value="1"/>
</dbReference>
<evidence type="ECO:0000259" key="5">
    <source>
        <dbReference type="PROSITE" id="PS51715"/>
    </source>
</evidence>
<organism evidence="6 7">
    <name type="scientific">Paraglomus brasilianum</name>
    <dbReference type="NCBI Taxonomy" id="144538"/>
    <lineage>
        <taxon>Eukaryota</taxon>
        <taxon>Fungi</taxon>
        <taxon>Fungi incertae sedis</taxon>
        <taxon>Mucoromycota</taxon>
        <taxon>Glomeromycotina</taxon>
        <taxon>Glomeromycetes</taxon>
        <taxon>Paraglomerales</taxon>
        <taxon>Paraglomeraceae</taxon>
        <taxon>Paraglomus</taxon>
    </lineage>
</organism>
<dbReference type="PANTHER" id="PTHR10751">
    <property type="entry name" value="GUANYLATE BINDING PROTEIN"/>
    <property type="match status" value="1"/>
</dbReference>
<evidence type="ECO:0000256" key="4">
    <source>
        <dbReference type="SAM" id="Coils"/>
    </source>
</evidence>
<gene>
    <name evidence="6" type="ORF">PBRASI_LOCUS4765</name>
</gene>
<dbReference type="InterPro" id="IPR030386">
    <property type="entry name" value="G_GB1_RHD3_dom"/>
</dbReference>
<proteinExistence type="inferred from homology"/>
<dbReference type="GO" id="GO:0003924">
    <property type="term" value="F:GTPase activity"/>
    <property type="evidence" value="ECO:0007669"/>
    <property type="project" value="InterPro"/>
</dbReference>
<dbReference type="GO" id="GO:0005525">
    <property type="term" value="F:GTP binding"/>
    <property type="evidence" value="ECO:0007669"/>
    <property type="project" value="UniProtKB-KW"/>
</dbReference>
<evidence type="ECO:0000313" key="6">
    <source>
        <dbReference type="EMBL" id="CAG8544612.1"/>
    </source>
</evidence>
<reference evidence="6" key="1">
    <citation type="submission" date="2021-06" db="EMBL/GenBank/DDBJ databases">
        <authorList>
            <person name="Kallberg Y."/>
            <person name="Tangrot J."/>
            <person name="Rosling A."/>
        </authorList>
    </citation>
    <scope>NUCLEOTIDE SEQUENCE</scope>
    <source>
        <strain evidence="6">BR232B</strain>
    </source>
</reference>
<protein>
    <submittedName>
        <fullName evidence="6">4115_t:CDS:1</fullName>
    </submittedName>
</protein>
<keyword evidence="7" id="KW-1185">Reference proteome</keyword>
<evidence type="ECO:0000256" key="2">
    <source>
        <dbReference type="ARBA" id="ARBA00023134"/>
    </source>
</evidence>
<evidence type="ECO:0000313" key="7">
    <source>
        <dbReference type="Proteomes" id="UP000789739"/>
    </source>
</evidence>
<keyword evidence="1" id="KW-0547">Nucleotide-binding</keyword>
<feature type="domain" description="GB1/RHD3-type G" evidence="5">
    <location>
        <begin position="45"/>
        <end position="267"/>
    </location>
</feature>
<accession>A0A9N9AYS5</accession>
<dbReference type="Proteomes" id="UP000789739">
    <property type="component" value="Unassembled WGS sequence"/>
</dbReference>
<dbReference type="Gene3D" id="3.40.50.300">
    <property type="entry name" value="P-loop containing nucleotide triphosphate hydrolases"/>
    <property type="match status" value="1"/>
</dbReference>
<evidence type="ECO:0000256" key="1">
    <source>
        <dbReference type="ARBA" id="ARBA00022741"/>
    </source>
</evidence>
<dbReference type="OrthoDB" id="2135133at2759"/>
<comment type="similarity">
    <text evidence="3">Belongs to the TRAFAC class dynamin-like GTPase superfamily. GB1/RHD3 GTPase family.</text>
</comment>
<evidence type="ECO:0000256" key="3">
    <source>
        <dbReference type="PROSITE-ProRule" id="PRU01052"/>
    </source>
</evidence>
<dbReference type="EMBL" id="CAJVPI010000513">
    <property type="protein sequence ID" value="CAG8544612.1"/>
    <property type="molecule type" value="Genomic_DNA"/>
</dbReference>
<keyword evidence="4" id="KW-0175">Coiled coil</keyword>
<dbReference type="InterPro" id="IPR027417">
    <property type="entry name" value="P-loop_NTPase"/>
</dbReference>
<feature type="coiled-coil region" evidence="4">
    <location>
        <begin position="501"/>
        <end position="572"/>
    </location>
</feature>
<dbReference type="PROSITE" id="PS51715">
    <property type="entry name" value="G_GB1_RHD3"/>
    <property type="match status" value="1"/>
</dbReference>
<keyword evidence="2" id="KW-0342">GTP-binding</keyword>
<comment type="caution">
    <text evidence="6">The sequence shown here is derived from an EMBL/GenBank/DDBJ whole genome shotgun (WGS) entry which is preliminary data.</text>
</comment>
<dbReference type="SUPFAM" id="SSF52540">
    <property type="entry name" value="P-loop containing nucleoside triphosphate hydrolases"/>
    <property type="match status" value="1"/>
</dbReference>